<evidence type="ECO:0000313" key="13">
    <source>
        <dbReference type="Proteomes" id="UP000294824"/>
    </source>
</evidence>
<keyword evidence="7" id="KW-0547">Nucleotide-binding</keyword>
<dbReference type="GO" id="GO:0005737">
    <property type="term" value="C:cytoplasm"/>
    <property type="evidence" value="ECO:0007669"/>
    <property type="project" value="UniProtKB-SubCell"/>
</dbReference>
<feature type="binding site" evidence="7">
    <location>
        <position position="456"/>
    </location>
    <ligand>
        <name>meso-2,6-diaminopimelate</name>
        <dbReference type="ChEBI" id="CHEBI:57791"/>
    </ligand>
</feature>
<comment type="function">
    <text evidence="7">Catalyzes the addition of meso-diaminopimelic acid to the nucleotide precursor UDP-N-acetylmuramoyl-L-alanyl-D-glutamate (UMAG) in the biosynthesis of bacterial cell-wall peptidoglycan.</text>
</comment>
<feature type="binding site" evidence="7">
    <location>
        <position position="31"/>
    </location>
    <ligand>
        <name>UDP-N-acetyl-alpha-D-muramoyl-L-alanyl-D-glutamate</name>
        <dbReference type="ChEBI" id="CHEBI:83900"/>
    </ligand>
</feature>
<comment type="subcellular location">
    <subcellularLocation>
        <location evidence="7 8">Cytoplasm</location>
    </subcellularLocation>
</comment>
<dbReference type="NCBIfam" id="TIGR01085">
    <property type="entry name" value="murE"/>
    <property type="match status" value="1"/>
</dbReference>
<keyword evidence="13" id="KW-1185">Reference proteome</keyword>
<dbReference type="AlphaFoldDB" id="A0A4R8M9V1"/>
<feature type="binding site" evidence="7">
    <location>
        <begin position="112"/>
        <end position="118"/>
    </location>
    <ligand>
        <name>ATP</name>
        <dbReference type="ChEBI" id="CHEBI:30616"/>
    </ligand>
</feature>
<dbReference type="EC" id="6.3.2.13" evidence="7"/>
<feature type="binding site" evidence="7">
    <location>
        <position position="181"/>
    </location>
    <ligand>
        <name>UDP-N-acetyl-alpha-D-muramoyl-L-alanyl-D-glutamate</name>
        <dbReference type="ChEBI" id="CHEBI:83900"/>
    </ligand>
</feature>
<feature type="binding site" evidence="7">
    <location>
        <position position="460"/>
    </location>
    <ligand>
        <name>meso-2,6-diaminopimelate</name>
        <dbReference type="ChEBI" id="CHEBI:57791"/>
    </ligand>
</feature>
<feature type="domain" description="Mur ligase N-terminal catalytic" evidence="9">
    <location>
        <begin position="24"/>
        <end position="98"/>
    </location>
</feature>
<evidence type="ECO:0000259" key="11">
    <source>
        <dbReference type="Pfam" id="PF08245"/>
    </source>
</evidence>
<evidence type="ECO:0000259" key="10">
    <source>
        <dbReference type="Pfam" id="PF02875"/>
    </source>
</evidence>
<keyword evidence="3 7" id="KW-0133">Cell shape</keyword>
<dbReference type="PANTHER" id="PTHR23135">
    <property type="entry name" value="MUR LIGASE FAMILY MEMBER"/>
    <property type="match status" value="1"/>
</dbReference>
<dbReference type="InterPro" id="IPR035911">
    <property type="entry name" value="MurE/MurF_N"/>
</dbReference>
<dbReference type="RefSeq" id="WP_133969078.1">
    <property type="nucleotide sequence ID" value="NZ_SORL01000012.1"/>
</dbReference>
<dbReference type="Pfam" id="PF08245">
    <property type="entry name" value="Mur_ligase_M"/>
    <property type="match status" value="1"/>
</dbReference>
<comment type="pathway">
    <text evidence="7 8">Cell wall biogenesis; peptidoglycan biosynthesis.</text>
</comment>
<dbReference type="GO" id="GO:0000287">
    <property type="term" value="F:magnesium ion binding"/>
    <property type="evidence" value="ECO:0007669"/>
    <property type="project" value="UniProtKB-UniRule"/>
</dbReference>
<dbReference type="InterPro" id="IPR004101">
    <property type="entry name" value="Mur_ligase_C"/>
</dbReference>
<feature type="binding site" evidence="7">
    <location>
        <position position="379"/>
    </location>
    <ligand>
        <name>meso-2,6-diaminopimelate</name>
        <dbReference type="ChEBI" id="CHEBI:57791"/>
    </ligand>
</feature>
<sequence>MSVLKDILYKVTLNAVVGNTSMDVNNIHFDSRNIVKGDVFVAIRGSVVDGHNYIDVAIKNGATAIVCEATPEDVVDGITYVEVDNSSKAMAIMASNFYGVPSENLKLVGVTGTNGKTTVASLLFQLFKNAGFKVGLLSTVKIMVDTVEYKATHTTPDSLTINKYLKEMNAAGVEFCFMEVSSHGIHQFRTEGLHFEGGIFTNLSHDHLDYHNTFAEYRDVKKRFFDGLPSTAFALVNTDDKNGAIMLQNTKAKKQTYALKGYADYKAQILENRLSGLLLKVNDSEVWTRLIGNFNAYNVLAIYATAELLGLEKVEILRLISDLESVSGRFQYLISDEKITAIVDYAHTPDALKNVLETINSIRTKNEELITVVGCGGDRDKTKRPKMGHIATALSTKVIFTSDNPRSEEPQAILDDIEKGVEPQNFKKALTISDRKQAIKAACQMAQPNDIILIAGKGHEDYQEIKGERFHFDDYETVQEILKQLQK</sequence>
<keyword evidence="6 7" id="KW-0961">Cell wall biogenesis/degradation</keyword>
<dbReference type="InterPro" id="IPR005761">
    <property type="entry name" value="UDP-N-AcMur-Glu-dNH2Pim_ligase"/>
</dbReference>
<feature type="binding site" evidence="7">
    <location>
        <begin position="154"/>
        <end position="155"/>
    </location>
    <ligand>
        <name>UDP-N-acetyl-alpha-D-muramoyl-L-alanyl-D-glutamate</name>
        <dbReference type="ChEBI" id="CHEBI:83900"/>
    </ligand>
</feature>
<feature type="binding site" evidence="7">
    <location>
        <begin position="403"/>
        <end position="406"/>
    </location>
    <ligand>
        <name>meso-2,6-diaminopimelate</name>
        <dbReference type="ChEBI" id="CHEBI:57791"/>
    </ligand>
</feature>
<evidence type="ECO:0000256" key="2">
    <source>
        <dbReference type="ARBA" id="ARBA00022618"/>
    </source>
</evidence>
<dbReference type="UniPathway" id="UPA00219"/>
<dbReference type="Gene3D" id="3.90.190.20">
    <property type="entry name" value="Mur ligase, C-terminal domain"/>
    <property type="match status" value="1"/>
</dbReference>
<keyword evidence="7 12" id="KW-0436">Ligase</keyword>
<evidence type="ECO:0000256" key="3">
    <source>
        <dbReference type="ARBA" id="ARBA00022960"/>
    </source>
</evidence>
<evidence type="ECO:0000259" key="9">
    <source>
        <dbReference type="Pfam" id="PF01225"/>
    </source>
</evidence>
<evidence type="ECO:0000256" key="8">
    <source>
        <dbReference type="RuleBase" id="RU004135"/>
    </source>
</evidence>
<dbReference type="InterPro" id="IPR013221">
    <property type="entry name" value="Mur_ligase_cen"/>
</dbReference>
<dbReference type="InterPro" id="IPR036615">
    <property type="entry name" value="Mur_ligase_C_dom_sf"/>
</dbReference>
<dbReference type="GO" id="GO:0008360">
    <property type="term" value="P:regulation of cell shape"/>
    <property type="evidence" value="ECO:0007669"/>
    <property type="project" value="UniProtKB-KW"/>
</dbReference>
<dbReference type="NCBIfam" id="NF001126">
    <property type="entry name" value="PRK00139.1-4"/>
    <property type="match status" value="1"/>
</dbReference>
<dbReference type="PANTHER" id="PTHR23135:SF4">
    <property type="entry name" value="UDP-N-ACETYLMURAMOYL-L-ALANYL-D-GLUTAMATE--2,6-DIAMINOPIMELATE LIGASE MURE HOMOLOG, CHLOROPLASTIC"/>
    <property type="match status" value="1"/>
</dbReference>
<dbReference type="SUPFAM" id="SSF63418">
    <property type="entry name" value="MurE/MurF N-terminal domain"/>
    <property type="match status" value="1"/>
</dbReference>
<dbReference type="GO" id="GO:0008765">
    <property type="term" value="F:UDP-N-acetylmuramoylalanyl-D-glutamate-2,6-diaminopimelate ligase activity"/>
    <property type="evidence" value="ECO:0007669"/>
    <property type="project" value="UniProtKB-UniRule"/>
</dbReference>
<dbReference type="Pfam" id="PF01225">
    <property type="entry name" value="Mur_ligase"/>
    <property type="match status" value="1"/>
</dbReference>
<comment type="cofactor">
    <cofactor evidence="7">
        <name>Mg(2+)</name>
        <dbReference type="ChEBI" id="CHEBI:18420"/>
    </cofactor>
</comment>
<dbReference type="EMBL" id="SORL01000012">
    <property type="protein sequence ID" value="TDY60436.1"/>
    <property type="molecule type" value="Genomic_DNA"/>
</dbReference>
<dbReference type="Gene3D" id="3.40.1190.10">
    <property type="entry name" value="Mur-like, catalytic domain"/>
    <property type="match status" value="1"/>
</dbReference>
<keyword evidence="7" id="KW-0460">Magnesium</keyword>
<keyword evidence="4 7" id="KW-0573">Peptidoglycan synthesis</keyword>
<dbReference type="Proteomes" id="UP000294824">
    <property type="component" value="Unassembled WGS sequence"/>
</dbReference>
<dbReference type="InterPro" id="IPR000713">
    <property type="entry name" value="Mur_ligase_N"/>
</dbReference>
<comment type="caution">
    <text evidence="7">Lacks conserved residue(s) required for the propagation of feature annotation.</text>
</comment>
<reference evidence="12 13" key="1">
    <citation type="submission" date="2019-03" db="EMBL/GenBank/DDBJ databases">
        <title>Genomic Encyclopedia of Type Strains, Phase III (KMG-III): the genomes of soil and plant-associated and newly described type strains.</title>
        <authorList>
            <person name="Whitman W."/>
        </authorList>
    </citation>
    <scope>NUCLEOTIDE SEQUENCE [LARGE SCALE GENOMIC DNA]</scope>
    <source>
        <strain evidence="12 13">CECT 8301</strain>
    </source>
</reference>
<dbReference type="InterPro" id="IPR036565">
    <property type="entry name" value="Mur-like_cat_sf"/>
</dbReference>
<dbReference type="GO" id="GO:0005524">
    <property type="term" value="F:ATP binding"/>
    <property type="evidence" value="ECO:0007669"/>
    <property type="project" value="UniProtKB-UniRule"/>
</dbReference>
<organism evidence="12 13">
    <name type="scientific">Algibacter lectus</name>
    <dbReference type="NCBI Taxonomy" id="221126"/>
    <lineage>
        <taxon>Bacteria</taxon>
        <taxon>Pseudomonadati</taxon>
        <taxon>Bacteroidota</taxon>
        <taxon>Flavobacteriia</taxon>
        <taxon>Flavobacteriales</taxon>
        <taxon>Flavobacteriaceae</taxon>
        <taxon>Algibacter</taxon>
    </lineage>
</organism>
<dbReference type="SUPFAM" id="SSF53244">
    <property type="entry name" value="MurD-like peptide ligases, peptide-binding domain"/>
    <property type="match status" value="1"/>
</dbReference>
<comment type="caution">
    <text evidence="12">The sequence shown here is derived from an EMBL/GenBank/DDBJ whole genome shotgun (WGS) entry which is preliminary data.</text>
</comment>
<feature type="short sequence motif" description="Meso-diaminopimelate recognition motif" evidence="7">
    <location>
        <begin position="403"/>
        <end position="406"/>
    </location>
</feature>
<keyword evidence="5 7" id="KW-0131">Cell cycle</keyword>
<keyword evidence="2 7" id="KW-0132">Cell division</keyword>
<comment type="similarity">
    <text evidence="1 7">Belongs to the MurCDEF family. MurE subfamily.</text>
</comment>
<evidence type="ECO:0000256" key="1">
    <source>
        <dbReference type="ARBA" id="ARBA00005898"/>
    </source>
</evidence>
<feature type="binding site" evidence="7">
    <location>
        <position position="189"/>
    </location>
    <ligand>
        <name>UDP-N-acetyl-alpha-D-muramoyl-L-alanyl-D-glutamate</name>
        <dbReference type="ChEBI" id="CHEBI:83900"/>
    </ligand>
</feature>
<evidence type="ECO:0000256" key="6">
    <source>
        <dbReference type="ARBA" id="ARBA00023316"/>
    </source>
</evidence>
<evidence type="ECO:0000256" key="4">
    <source>
        <dbReference type="ARBA" id="ARBA00022984"/>
    </source>
</evidence>
<dbReference type="Pfam" id="PF02875">
    <property type="entry name" value="Mur_ligase_C"/>
    <property type="match status" value="1"/>
</dbReference>
<keyword evidence="7" id="KW-0963">Cytoplasm</keyword>
<dbReference type="GO" id="GO:0009252">
    <property type="term" value="P:peptidoglycan biosynthetic process"/>
    <property type="evidence" value="ECO:0007669"/>
    <property type="project" value="UniProtKB-UniRule"/>
</dbReference>
<evidence type="ECO:0000313" key="12">
    <source>
        <dbReference type="EMBL" id="TDY60436.1"/>
    </source>
</evidence>
<dbReference type="Gene3D" id="3.40.1390.10">
    <property type="entry name" value="MurE/MurF, N-terminal domain"/>
    <property type="match status" value="1"/>
</dbReference>
<protein>
    <recommendedName>
        <fullName evidence="7">UDP-N-acetylmuramoyl-L-alanyl-D-glutamate--2,6-diaminopimelate ligase</fullName>
        <ecNumber evidence="7">6.3.2.13</ecNumber>
    </recommendedName>
    <alternativeName>
        <fullName evidence="7">Meso-A2pm-adding enzyme</fullName>
    </alternativeName>
    <alternativeName>
        <fullName evidence="7">Meso-diaminopimelate-adding enzyme</fullName>
    </alternativeName>
    <alternativeName>
        <fullName evidence="7">UDP-MurNAc-L-Ala-D-Glu:meso-diaminopimelate ligase</fullName>
    </alternativeName>
    <alternativeName>
        <fullName evidence="7">UDP-MurNAc-tripeptide synthetase</fullName>
    </alternativeName>
    <alternativeName>
        <fullName evidence="7">UDP-N-acetylmuramyl-tripeptide synthetase</fullName>
    </alternativeName>
</protein>
<dbReference type="SUPFAM" id="SSF53623">
    <property type="entry name" value="MurD-like peptide ligases, catalytic domain"/>
    <property type="match status" value="1"/>
</dbReference>
<gene>
    <name evidence="7" type="primary">murE</name>
    <name evidence="12" type="ORF">DFQ06_3569</name>
</gene>
<proteinExistence type="inferred from homology"/>
<feature type="domain" description="Mur ligase C-terminal" evidence="10">
    <location>
        <begin position="328"/>
        <end position="458"/>
    </location>
</feature>
<accession>A0A4R8M9V1</accession>
<feature type="domain" description="Mur ligase central" evidence="11">
    <location>
        <begin position="110"/>
        <end position="305"/>
    </location>
</feature>
<comment type="catalytic activity">
    <reaction evidence="7">
        <text>UDP-N-acetyl-alpha-D-muramoyl-L-alanyl-D-glutamate + meso-2,6-diaminopimelate + ATP = UDP-N-acetyl-alpha-D-muramoyl-L-alanyl-gamma-D-glutamyl-meso-2,6-diaminopimelate + ADP + phosphate + H(+)</text>
        <dbReference type="Rhea" id="RHEA:23676"/>
        <dbReference type="ChEBI" id="CHEBI:15378"/>
        <dbReference type="ChEBI" id="CHEBI:30616"/>
        <dbReference type="ChEBI" id="CHEBI:43474"/>
        <dbReference type="ChEBI" id="CHEBI:57791"/>
        <dbReference type="ChEBI" id="CHEBI:83900"/>
        <dbReference type="ChEBI" id="CHEBI:83905"/>
        <dbReference type="ChEBI" id="CHEBI:456216"/>
        <dbReference type="EC" id="6.3.2.13"/>
    </reaction>
</comment>
<evidence type="ECO:0000256" key="5">
    <source>
        <dbReference type="ARBA" id="ARBA00023306"/>
    </source>
</evidence>
<feature type="binding site" evidence="7">
    <location>
        <position position="187"/>
    </location>
    <ligand>
        <name>UDP-N-acetyl-alpha-D-muramoyl-L-alanyl-D-glutamate</name>
        <dbReference type="ChEBI" id="CHEBI:83900"/>
    </ligand>
</feature>
<name>A0A4R8M9V1_9FLAO</name>
<dbReference type="HAMAP" id="MF_00208">
    <property type="entry name" value="MurE"/>
    <property type="match status" value="1"/>
</dbReference>
<feature type="modified residue" description="N6-carboxylysine" evidence="7">
    <location>
        <position position="221"/>
    </location>
</feature>
<dbReference type="GO" id="GO:0071555">
    <property type="term" value="P:cell wall organization"/>
    <property type="evidence" value="ECO:0007669"/>
    <property type="project" value="UniProtKB-KW"/>
</dbReference>
<comment type="PTM">
    <text evidence="7">Carboxylation is probably crucial for Mg(2+) binding and, consequently, for the gamma-phosphate positioning of ATP.</text>
</comment>
<dbReference type="GO" id="GO:0051301">
    <property type="term" value="P:cell division"/>
    <property type="evidence" value="ECO:0007669"/>
    <property type="project" value="UniProtKB-KW"/>
</dbReference>
<keyword evidence="7" id="KW-0067">ATP-binding</keyword>
<evidence type="ECO:0000256" key="7">
    <source>
        <dbReference type="HAMAP-Rule" id="MF_00208"/>
    </source>
</evidence>